<dbReference type="PANTHER" id="PTHR33284:SF1">
    <property type="entry name" value="RIBOSOMAL PROTEIN L25_GLN-TRNA SYNTHETASE, ANTI-CODON-BINDING DOMAIN-CONTAINING PROTEIN"/>
    <property type="match status" value="1"/>
</dbReference>
<reference evidence="1 2" key="1">
    <citation type="submission" date="2015-04" db="EMBL/GenBank/DDBJ databases">
        <authorList>
            <consortium name="Pathogen Informatics"/>
        </authorList>
    </citation>
    <scope>NUCLEOTIDE SEQUENCE [LARGE SCALE GENOMIC DNA]</scope>
    <source>
        <strain evidence="1 2">SGS1</strain>
    </source>
</reference>
<evidence type="ECO:0000313" key="1">
    <source>
        <dbReference type="EMBL" id="CRG98555.1"/>
    </source>
</evidence>
<organism evidence="1 2">
    <name type="scientific">Plasmodium relictum</name>
    <dbReference type="NCBI Taxonomy" id="85471"/>
    <lineage>
        <taxon>Eukaryota</taxon>
        <taxon>Sar</taxon>
        <taxon>Alveolata</taxon>
        <taxon>Apicomplexa</taxon>
        <taxon>Aconoidasida</taxon>
        <taxon>Haemosporida</taxon>
        <taxon>Plasmodiidae</taxon>
        <taxon>Plasmodium</taxon>
        <taxon>Plasmodium (Haemamoeba)</taxon>
    </lineage>
</organism>
<dbReference type="PANTHER" id="PTHR33284">
    <property type="entry name" value="RIBOSOMAL PROTEIN L25/GLN-TRNA SYNTHETASE, ANTI-CODON-BINDING DOMAIN-CONTAINING PROTEIN"/>
    <property type="match status" value="1"/>
</dbReference>
<dbReference type="GO" id="GO:0006412">
    <property type="term" value="P:translation"/>
    <property type="evidence" value="ECO:0007669"/>
    <property type="project" value="InterPro"/>
</dbReference>
<dbReference type="EMBL" id="LN835298">
    <property type="protein sequence ID" value="CRG98555.1"/>
    <property type="molecule type" value="Genomic_DNA"/>
</dbReference>
<dbReference type="Proteomes" id="UP000220158">
    <property type="component" value="Chromosome 3"/>
</dbReference>
<dbReference type="GO" id="GO:0022625">
    <property type="term" value="C:cytosolic large ribosomal subunit"/>
    <property type="evidence" value="ECO:0007669"/>
    <property type="project" value="TreeGrafter"/>
</dbReference>
<dbReference type="GeneID" id="39734648"/>
<dbReference type="GO" id="GO:0008097">
    <property type="term" value="F:5S rRNA binding"/>
    <property type="evidence" value="ECO:0007669"/>
    <property type="project" value="TreeGrafter"/>
</dbReference>
<dbReference type="GO" id="GO:0003735">
    <property type="term" value="F:structural constituent of ribosome"/>
    <property type="evidence" value="ECO:0007669"/>
    <property type="project" value="InterPro"/>
</dbReference>
<sequence>MNIFKLINRKNYYIYNTKRYHLNYKLYLKFKQWNYLKKEMINYFKSNYKVDTVVDLEAKCWEKFRKKELIQVHGYIPAIIWKYGVEERICIKHKLIDEYAFEEEDGHLSLLFSARLFRIHINEKVIECVVSHVEADPIVEDKITELNIPCSLVGLIGCPAYINGYHVQLALNYIKCKVIGNNIPPPFQIDVSKLTYKEPYNSIKLKDLMYLLPQDGTVIFSEEYDLNTTEVVWTYEPGKIPETPLPDDYIDPNFLNKKGKRIQLTYKDYWPKQ</sequence>
<dbReference type="InterPro" id="IPR020930">
    <property type="entry name" value="Ribosomal_uL5_bac-type"/>
</dbReference>
<dbReference type="VEuPathDB" id="PlasmoDB:PRELSG_0304000"/>
<keyword evidence="2" id="KW-1185">Reference proteome</keyword>
<proteinExistence type="predicted"/>
<evidence type="ECO:0008006" key="3">
    <source>
        <dbReference type="Google" id="ProtNLM"/>
    </source>
</evidence>
<dbReference type="KEGG" id="prel:PRELSG_0304000"/>
<evidence type="ECO:0000313" key="2">
    <source>
        <dbReference type="Proteomes" id="UP000220158"/>
    </source>
</evidence>
<gene>
    <name evidence="1" type="ORF">PRELSG_0304000</name>
</gene>
<name>A0A1J1H552_PLARL</name>
<dbReference type="AlphaFoldDB" id="A0A1J1H552"/>
<dbReference type="InterPro" id="IPR011035">
    <property type="entry name" value="Ribosomal_bL25/Gln-tRNA_synth"/>
</dbReference>
<dbReference type="OrthoDB" id="6752799at2759"/>
<dbReference type="SUPFAM" id="SSF50715">
    <property type="entry name" value="Ribosomal protein L25-like"/>
    <property type="match status" value="1"/>
</dbReference>
<protein>
    <recommendedName>
        <fullName evidence="3">Ribosomal protein L25</fullName>
    </recommendedName>
</protein>
<dbReference type="RefSeq" id="XP_028531565.1">
    <property type="nucleotide sequence ID" value="XM_028680028.1"/>
</dbReference>
<accession>A0A1J1H552</accession>